<proteinExistence type="predicted"/>
<gene>
    <name evidence="2" type="ORF">Taro_011562</name>
</gene>
<protein>
    <submittedName>
        <fullName evidence="2">Uncharacterized protein</fullName>
    </submittedName>
</protein>
<accession>A0A843UB86</accession>
<evidence type="ECO:0000313" key="3">
    <source>
        <dbReference type="Proteomes" id="UP000652761"/>
    </source>
</evidence>
<comment type="caution">
    <text evidence="2">The sequence shown here is derived from an EMBL/GenBank/DDBJ whole genome shotgun (WGS) entry which is preliminary data.</text>
</comment>
<feature type="region of interest" description="Disordered" evidence="1">
    <location>
        <begin position="1"/>
        <end position="30"/>
    </location>
</feature>
<feature type="compositionally biased region" description="Polar residues" evidence="1">
    <location>
        <begin position="17"/>
        <end position="30"/>
    </location>
</feature>
<name>A0A843UB86_COLES</name>
<sequence length="123" mass="13685">MMVTFPAHAPPDEENFGATSPLNASKPDSSETCVIFGGHSESTEPLSGETQQLSIAFEAACDVDEDWTDPHRLLGFWRLGWPLFVVRPWALLARFPWCETSIPLFSLHHGVLRLPPEAASYFT</sequence>
<evidence type="ECO:0000313" key="2">
    <source>
        <dbReference type="EMBL" id="MQL79134.1"/>
    </source>
</evidence>
<keyword evidence="3" id="KW-1185">Reference proteome</keyword>
<evidence type="ECO:0000256" key="1">
    <source>
        <dbReference type="SAM" id="MobiDB-lite"/>
    </source>
</evidence>
<dbReference type="AlphaFoldDB" id="A0A843UB86"/>
<organism evidence="2 3">
    <name type="scientific">Colocasia esculenta</name>
    <name type="common">Wild taro</name>
    <name type="synonym">Arum esculentum</name>
    <dbReference type="NCBI Taxonomy" id="4460"/>
    <lineage>
        <taxon>Eukaryota</taxon>
        <taxon>Viridiplantae</taxon>
        <taxon>Streptophyta</taxon>
        <taxon>Embryophyta</taxon>
        <taxon>Tracheophyta</taxon>
        <taxon>Spermatophyta</taxon>
        <taxon>Magnoliopsida</taxon>
        <taxon>Liliopsida</taxon>
        <taxon>Araceae</taxon>
        <taxon>Aroideae</taxon>
        <taxon>Colocasieae</taxon>
        <taxon>Colocasia</taxon>
    </lineage>
</organism>
<dbReference type="Proteomes" id="UP000652761">
    <property type="component" value="Unassembled WGS sequence"/>
</dbReference>
<dbReference type="EMBL" id="NMUH01000435">
    <property type="protein sequence ID" value="MQL79134.1"/>
    <property type="molecule type" value="Genomic_DNA"/>
</dbReference>
<reference evidence="2" key="1">
    <citation type="submission" date="2017-07" db="EMBL/GenBank/DDBJ databases">
        <title>Taro Niue Genome Assembly and Annotation.</title>
        <authorList>
            <person name="Atibalentja N."/>
            <person name="Keating K."/>
            <person name="Fields C.J."/>
        </authorList>
    </citation>
    <scope>NUCLEOTIDE SEQUENCE</scope>
    <source>
        <strain evidence="2">Niue_2</strain>
        <tissue evidence="2">Leaf</tissue>
    </source>
</reference>